<protein>
    <submittedName>
        <fullName evidence="3">Bifunctional oligoribonuclease/PAP phosphatase NrnA</fullName>
    </submittedName>
</protein>
<comment type="caution">
    <text evidence="3">The sequence shown here is derived from an EMBL/GenBank/DDBJ whole genome shotgun (WGS) entry which is preliminary data.</text>
</comment>
<dbReference type="InterPro" id="IPR051319">
    <property type="entry name" value="Oligoribo/pAp-PDE_c-di-AMP_PDE"/>
</dbReference>
<dbReference type="AlphaFoldDB" id="A0A6N7SAD6"/>
<dbReference type="InterPro" id="IPR003156">
    <property type="entry name" value="DHHA1_dom"/>
</dbReference>
<evidence type="ECO:0000259" key="2">
    <source>
        <dbReference type="Pfam" id="PF02272"/>
    </source>
</evidence>
<evidence type="ECO:0000259" key="1">
    <source>
        <dbReference type="Pfam" id="PF01368"/>
    </source>
</evidence>
<dbReference type="EMBL" id="WKPI01000032">
    <property type="protein sequence ID" value="MSC34310.1"/>
    <property type="molecule type" value="Genomic_DNA"/>
</dbReference>
<dbReference type="GO" id="GO:0003676">
    <property type="term" value="F:nucleic acid binding"/>
    <property type="evidence" value="ECO:0007669"/>
    <property type="project" value="InterPro"/>
</dbReference>
<dbReference type="Gene3D" id="3.90.1640.10">
    <property type="entry name" value="inorganic pyrophosphatase (n-terminal core)"/>
    <property type="match status" value="1"/>
</dbReference>
<dbReference type="InterPro" id="IPR001667">
    <property type="entry name" value="DDH_dom"/>
</dbReference>
<feature type="domain" description="DHHA1" evidence="2">
    <location>
        <begin position="225"/>
        <end position="314"/>
    </location>
</feature>
<dbReference type="InterPro" id="IPR038763">
    <property type="entry name" value="DHH_sf"/>
</dbReference>
<dbReference type="PANTHER" id="PTHR47618">
    <property type="entry name" value="BIFUNCTIONAL OLIGORIBONUCLEASE AND PAP PHOSPHATASE NRNA"/>
    <property type="match status" value="1"/>
</dbReference>
<evidence type="ECO:0000313" key="6">
    <source>
        <dbReference type="Proteomes" id="UP000480929"/>
    </source>
</evidence>
<evidence type="ECO:0000313" key="4">
    <source>
        <dbReference type="EMBL" id="MSC34310.1"/>
    </source>
</evidence>
<dbReference type="Proteomes" id="UP000433575">
    <property type="component" value="Unassembled WGS sequence"/>
</dbReference>
<dbReference type="Gene3D" id="3.10.310.30">
    <property type="match status" value="1"/>
</dbReference>
<name>A0A6N7SAD6_9FIRM</name>
<dbReference type="RefSeq" id="WP_154239900.1">
    <property type="nucleotide sequence ID" value="NZ_CALJPI010000208.1"/>
</dbReference>
<accession>A0A6N7SAD6</accession>
<dbReference type="PANTHER" id="PTHR47618:SF1">
    <property type="entry name" value="BIFUNCTIONAL OLIGORIBONUCLEASE AND PAP PHOSPHATASE NRNA"/>
    <property type="match status" value="1"/>
</dbReference>
<dbReference type="OrthoDB" id="9803668at2"/>
<sequence length="317" mass="36215">MFEGLLSLIEQSEVITLYRHINPDCDALGSQWGLATWLKHRFPLKRVYVLGQQKMTNGLFEDSDVVDDETVRNSLAIVLDTANVRRIDDERWQSARQIVHLDHHPQIEHFAQHEYVMDSYAATCEILAEFFFSVDQEPLEMDVAEYLYRGLLTDTLSFKTSNTTEHTLAMASYLAQSGLDIPKINRDLFDVSLHEYEFASAIRAKAEILDEHLMISIVDHTFLEQWGMNASQAKDQVYQFGGIKEIEIWAIFAADHDDQGNTWWAGSLRSKTLQINDIAMQYRGGGHKNAAGCKCLDKASLNALIDQLRQRIKETAE</sequence>
<organism evidence="3 5">
    <name type="scientific">Holdemania massiliensis</name>
    <dbReference type="NCBI Taxonomy" id="1468449"/>
    <lineage>
        <taxon>Bacteria</taxon>
        <taxon>Bacillati</taxon>
        <taxon>Bacillota</taxon>
        <taxon>Erysipelotrichia</taxon>
        <taxon>Erysipelotrichales</taxon>
        <taxon>Erysipelotrichaceae</taxon>
        <taxon>Holdemania</taxon>
    </lineage>
</organism>
<dbReference type="Proteomes" id="UP000480929">
    <property type="component" value="Unassembled WGS sequence"/>
</dbReference>
<evidence type="ECO:0000313" key="3">
    <source>
        <dbReference type="EMBL" id="MSA90580.1"/>
    </source>
</evidence>
<evidence type="ECO:0000313" key="5">
    <source>
        <dbReference type="Proteomes" id="UP000433575"/>
    </source>
</evidence>
<gene>
    <name evidence="4" type="ORF">GKD88_14375</name>
    <name evidence="3" type="ORF">GKE08_14705</name>
</gene>
<dbReference type="Pfam" id="PF01368">
    <property type="entry name" value="DHH"/>
    <property type="match status" value="1"/>
</dbReference>
<proteinExistence type="predicted"/>
<feature type="domain" description="DDH" evidence="1">
    <location>
        <begin position="15"/>
        <end position="150"/>
    </location>
</feature>
<keyword evidence="6" id="KW-1185">Reference proteome</keyword>
<dbReference type="EMBL" id="WKPJ01000030">
    <property type="protein sequence ID" value="MSA90580.1"/>
    <property type="molecule type" value="Genomic_DNA"/>
</dbReference>
<reference evidence="5 6" key="1">
    <citation type="journal article" date="2019" name="Nat. Med.">
        <title>A library of human gut bacterial isolates paired with longitudinal multiomics data enables mechanistic microbiome research.</title>
        <authorList>
            <person name="Poyet M."/>
            <person name="Groussin M."/>
            <person name="Gibbons S.M."/>
            <person name="Avila-Pacheco J."/>
            <person name="Jiang X."/>
            <person name="Kearney S.M."/>
            <person name="Perrotta A.R."/>
            <person name="Berdy B."/>
            <person name="Zhao S."/>
            <person name="Lieberman T.D."/>
            <person name="Swanson P.K."/>
            <person name="Smith M."/>
            <person name="Roesemann S."/>
            <person name="Alexander J.E."/>
            <person name="Rich S.A."/>
            <person name="Livny J."/>
            <person name="Vlamakis H."/>
            <person name="Clish C."/>
            <person name="Bullock K."/>
            <person name="Deik A."/>
            <person name="Scott J."/>
            <person name="Pierce K.A."/>
            <person name="Xavier R.J."/>
            <person name="Alm E.J."/>
        </authorList>
    </citation>
    <scope>NUCLEOTIDE SEQUENCE [LARGE SCALE GENOMIC DNA]</scope>
    <source>
        <strain evidence="3 5">BIOML-A4</strain>
        <strain evidence="4 6">BIOML-A5</strain>
    </source>
</reference>
<dbReference type="Pfam" id="PF02272">
    <property type="entry name" value="DHHA1"/>
    <property type="match status" value="1"/>
</dbReference>
<dbReference type="SUPFAM" id="SSF64182">
    <property type="entry name" value="DHH phosphoesterases"/>
    <property type="match status" value="1"/>
</dbReference>